<dbReference type="InterPro" id="IPR038726">
    <property type="entry name" value="PDDEXK_AddAB-type"/>
</dbReference>
<sequence length="1076" mass="115207">MAVALNLFTVSPHLPFLEAIARGWLARGDDPLTVSRGLILLPTRRSARALADAFLRVGDGRPMLLPRIAALGALDEAPLALAGTLDLPPPVEPMQRLAALTRLILALNGQSGAPRSADRAWLLARELALLMDEAERVGCRLPQCLPDAADPEYAGHWSQILKFLHIVTGLWPDWLGDNGVMNPAARQVALLEAQARAWEDNPPDYPILIAGTTAGIPAVARLLRVVARLPMGQVVLPQLDMVMDDEAWATLEPCHAQAGLSRLLAELDATRGDVQLWPGDAPQTVPRSRFPLLSRVLLPSDALHDWLDPETVSLEGLSRLDAADQQQEAQAIALVLREALETPGAQAALVTPDRELAARVSAALLRFGIVADDSAGEKLADTPPAVFLRLLVHAVATELAPVPLLALLKHPLAAAGMSTLACREAARTLERLCLRGPKPMGGTKGLRKVVDREAGAGSQTAAFLARLEHSLEPLLRFETAMEIPAAEALAAMIESAERLAKTPDAEGPARLWANEEGEALAAHLAEVQAAVGLLPDLKRGVLPGLLDAVLEGEVVRSRRALRGRGGFEHPRIFIWGLLEARLQSVDLVVLGGLTESVWPPMPDPGPWLSRPMRTRIGLPAPEESVGQAAHDFLAACCSARRVVLSCPVRRDNAPAVPARWLTRLDMFLAGRNSVAGGVRAAVSPAAASRPEGSLSWPDGTSSWPGLSGPSPPARAATGGPDKPGHDGKGATRRASSISRTAVFSHTSGLAGNPSVEPPTTQLPIHPAVAWARALDLPPGPPNPVRPPRPCPPVHLRPRTLSVTAIETWLRDPYAIYARHILKLEALRPLEEATDAFDYGTLVHDGLHRFLKTHGTAWPADAAQELRAAMEKALAAAELRQALQAWWTPRLERIAGWVVETETTRRATRQPAAIATEVSGAIDLARPGGVFRLTCRADRIERHADGTLSILDYKTGTPPSQKEVELGLAPQLLLEAVIAAEHGFGADLGGETGELIYWHLTGGLDPGDETALFKKTPANLALAVRDARDRLCDLIDAFDQPDRAYLSCPNPGLAPRFSDYAQLARVAEWSAAGDADD</sequence>
<dbReference type="InterPro" id="IPR011604">
    <property type="entry name" value="PDDEXK-like_dom_sf"/>
</dbReference>
<feature type="compositionally biased region" description="Low complexity" evidence="1">
    <location>
        <begin position="699"/>
        <end position="708"/>
    </location>
</feature>
<evidence type="ECO:0000313" key="3">
    <source>
        <dbReference type="EMBL" id="PPQ29726.1"/>
    </source>
</evidence>
<dbReference type="NCBIfam" id="TIGR02786">
    <property type="entry name" value="addB_alphas"/>
    <property type="match status" value="1"/>
</dbReference>
<name>A0A2S6N536_RHOGL</name>
<feature type="domain" description="PD-(D/E)XK endonuclease-like" evidence="2">
    <location>
        <begin position="799"/>
        <end position="1038"/>
    </location>
</feature>
<feature type="region of interest" description="Disordered" evidence="1">
    <location>
        <begin position="684"/>
        <end position="737"/>
    </location>
</feature>
<protein>
    <submittedName>
        <fullName evidence="3">Double-strand break repair protein AddB</fullName>
    </submittedName>
</protein>
<dbReference type="InterPro" id="IPR014153">
    <property type="entry name" value="Ds_break_AddB"/>
</dbReference>
<dbReference type="SUPFAM" id="SSF52540">
    <property type="entry name" value="P-loop containing nucleoside triphosphate hydrolases"/>
    <property type="match status" value="1"/>
</dbReference>
<dbReference type="AlphaFoldDB" id="A0A2S6N536"/>
<keyword evidence="4" id="KW-1185">Reference proteome</keyword>
<proteinExistence type="predicted"/>
<dbReference type="Proteomes" id="UP000239724">
    <property type="component" value="Unassembled WGS sequence"/>
</dbReference>
<gene>
    <name evidence="3" type="ORF">CCS01_20765</name>
</gene>
<evidence type="ECO:0000256" key="1">
    <source>
        <dbReference type="SAM" id="MobiDB-lite"/>
    </source>
</evidence>
<organism evidence="3 4">
    <name type="scientific">Rhodopila globiformis</name>
    <name type="common">Rhodopseudomonas globiformis</name>
    <dbReference type="NCBI Taxonomy" id="1071"/>
    <lineage>
        <taxon>Bacteria</taxon>
        <taxon>Pseudomonadati</taxon>
        <taxon>Pseudomonadota</taxon>
        <taxon>Alphaproteobacteria</taxon>
        <taxon>Acetobacterales</taxon>
        <taxon>Acetobacteraceae</taxon>
        <taxon>Rhodopila</taxon>
    </lineage>
</organism>
<dbReference type="Gene3D" id="3.90.320.10">
    <property type="match status" value="1"/>
</dbReference>
<evidence type="ECO:0000313" key="4">
    <source>
        <dbReference type="Proteomes" id="UP000239724"/>
    </source>
</evidence>
<accession>A0A2S6N536</accession>
<evidence type="ECO:0000259" key="2">
    <source>
        <dbReference type="Pfam" id="PF12705"/>
    </source>
</evidence>
<dbReference type="Pfam" id="PF12705">
    <property type="entry name" value="PDDEXK_1"/>
    <property type="match status" value="1"/>
</dbReference>
<dbReference type="EMBL" id="NHRY01000221">
    <property type="protein sequence ID" value="PPQ29726.1"/>
    <property type="molecule type" value="Genomic_DNA"/>
</dbReference>
<dbReference type="InterPro" id="IPR027417">
    <property type="entry name" value="P-loop_NTPase"/>
</dbReference>
<comment type="caution">
    <text evidence="3">The sequence shown here is derived from an EMBL/GenBank/DDBJ whole genome shotgun (WGS) entry which is preliminary data.</text>
</comment>
<reference evidence="3 4" key="1">
    <citation type="journal article" date="2018" name="Arch. Microbiol.">
        <title>New insights into the metabolic potential of the phototrophic purple bacterium Rhodopila globiformis DSM 161(T) from its draft genome sequence and evidence for a vanadium-dependent nitrogenase.</title>
        <authorList>
            <person name="Imhoff J.F."/>
            <person name="Rahn T."/>
            <person name="Kunzel S."/>
            <person name="Neulinger S.C."/>
        </authorList>
    </citation>
    <scope>NUCLEOTIDE SEQUENCE [LARGE SCALE GENOMIC DNA]</scope>
    <source>
        <strain evidence="3 4">DSM 161</strain>
    </source>
</reference>